<proteinExistence type="predicted"/>
<accession>A0A843XIK9</accession>
<dbReference type="AlphaFoldDB" id="A0A843XIK9"/>
<name>A0A843XIK9_COLES</name>
<feature type="region of interest" description="Disordered" evidence="2">
    <location>
        <begin position="481"/>
        <end position="518"/>
    </location>
</feature>
<dbReference type="PANTHER" id="PTHR33499">
    <property type="entry name" value="OS12G0282400 PROTEIN-RELATED"/>
    <property type="match status" value="1"/>
</dbReference>
<protein>
    <submittedName>
        <fullName evidence="3">Uncharacterized protein</fullName>
    </submittedName>
</protein>
<dbReference type="Pfam" id="PF03004">
    <property type="entry name" value="Transposase_24"/>
    <property type="match status" value="1"/>
</dbReference>
<feature type="compositionally biased region" description="Acidic residues" evidence="2">
    <location>
        <begin position="496"/>
        <end position="512"/>
    </location>
</feature>
<sequence>MSAASPTADIYFFFLPRPQTPSLREAGLSVTPPLAISPCPRAPATISSSGDLPAPAASSPPPPAISPRRPRPPPATSSSGRSPSRPRAGCVLLLLRLSLTGSADGFRRWLVQWFEATETAYYCAADFPHTRSLGGICSYILGGWFCSRLGVGDMDVGAPPERWNVKVIGGTGIGESGAQFVSHMGIVSKLHCKIWQKDFVKLSTDIIDTIFRDLELLFRWDRTAHTDKEMLMHMSSMHRTWRGVLKKRHYTGKSFDDVIASVPAGVNPQDWQIMCAKWNTSDEQNIADRNKTNHSHQSMPYRKGRKSHYQLKDDFRLAHDREPNRVEIFKIGRCKELPDGNEQWVDDESRSRYERMIQLSTPSLDSESGSTPISVEEAFVSVMGKDRSGRIRCGGSRETRRTWYGTGEGSSSTDYQQQINNIENTLRIEVEELRTEARRRDSEMDDMRRELEQLRKRESEMDDIRRQMLQMSTFMTQFQTSQRFAASAPSRAPEDDHVDTDAEGDDYDDDDFLSSGDQ</sequence>
<comment type="caution">
    <text evidence="3">The sequence shown here is derived from an EMBL/GenBank/DDBJ whole genome shotgun (WGS) entry which is preliminary data.</text>
</comment>
<evidence type="ECO:0000313" key="4">
    <source>
        <dbReference type="Proteomes" id="UP000652761"/>
    </source>
</evidence>
<keyword evidence="4" id="KW-1185">Reference proteome</keyword>
<evidence type="ECO:0000313" key="3">
    <source>
        <dbReference type="EMBL" id="MQM19488.1"/>
    </source>
</evidence>
<evidence type="ECO:0000256" key="1">
    <source>
        <dbReference type="SAM" id="Coils"/>
    </source>
</evidence>
<dbReference type="Proteomes" id="UP000652761">
    <property type="component" value="Unassembled WGS sequence"/>
</dbReference>
<keyword evidence="1" id="KW-0175">Coiled coil</keyword>
<gene>
    <name evidence="3" type="ORF">Taro_052493</name>
</gene>
<dbReference type="EMBL" id="NMUH01008951">
    <property type="protein sequence ID" value="MQM19488.1"/>
    <property type="molecule type" value="Genomic_DNA"/>
</dbReference>
<dbReference type="PANTHER" id="PTHR33499:SF43">
    <property type="entry name" value="TRANSPOSASE, PTTA_EN_SPM, PLANT"/>
    <property type="match status" value="1"/>
</dbReference>
<dbReference type="InterPro" id="IPR004252">
    <property type="entry name" value="Probable_transposase_24"/>
</dbReference>
<feature type="compositionally biased region" description="Low complexity" evidence="2">
    <location>
        <begin position="76"/>
        <end position="85"/>
    </location>
</feature>
<organism evidence="3 4">
    <name type="scientific">Colocasia esculenta</name>
    <name type="common">Wild taro</name>
    <name type="synonym">Arum esculentum</name>
    <dbReference type="NCBI Taxonomy" id="4460"/>
    <lineage>
        <taxon>Eukaryota</taxon>
        <taxon>Viridiplantae</taxon>
        <taxon>Streptophyta</taxon>
        <taxon>Embryophyta</taxon>
        <taxon>Tracheophyta</taxon>
        <taxon>Spermatophyta</taxon>
        <taxon>Magnoliopsida</taxon>
        <taxon>Liliopsida</taxon>
        <taxon>Araceae</taxon>
        <taxon>Aroideae</taxon>
        <taxon>Colocasieae</taxon>
        <taxon>Colocasia</taxon>
    </lineage>
</organism>
<evidence type="ECO:0000256" key="2">
    <source>
        <dbReference type="SAM" id="MobiDB-lite"/>
    </source>
</evidence>
<feature type="region of interest" description="Disordered" evidence="2">
    <location>
        <begin position="41"/>
        <end position="85"/>
    </location>
</feature>
<reference evidence="3" key="1">
    <citation type="submission" date="2017-07" db="EMBL/GenBank/DDBJ databases">
        <title>Taro Niue Genome Assembly and Annotation.</title>
        <authorList>
            <person name="Atibalentja N."/>
            <person name="Keating K."/>
            <person name="Fields C.J."/>
        </authorList>
    </citation>
    <scope>NUCLEOTIDE SEQUENCE</scope>
    <source>
        <strain evidence="3">Niue_2</strain>
        <tissue evidence="3">Leaf</tissue>
    </source>
</reference>
<feature type="compositionally biased region" description="Low complexity" evidence="2">
    <location>
        <begin position="47"/>
        <end position="57"/>
    </location>
</feature>
<feature type="coiled-coil region" evidence="1">
    <location>
        <begin position="430"/>
        <end position="467"/>
    </location>
</feature>